<gene>
    <name evidence="1" type="ORF">Amon02_001236000</name>
</gene>
<organism evidence="1 2">
    <name type="scientific">Ambrosiozyma monospora</name>
    <name type="common">Yeast</name>
    <name type="synonym">Endomycopsis monosporus</name>
    <dbReference type="NCBI Taxonomy" id="43982"/>
    <lineage>
        <taxon>Eukaryota</taxon>
        <taxon>Fungi</taxon>
        <taxon>Dikarya</taxon>
        <taxon>Ascomycota</taxon>
        <taxon>Saccharomycotina</taxon>
        <taxon>Pichiomycetes</taxon>
        <taxon>Pichiales</taxon>
        <taxon>Pichiaceae</taxon>
        <taxon>Ambrosiozyma</taxon>
    </lineage>
</organism>
<proteinExistence type="predicted"/>
<sequence>MQLNGTLQFLNSKNMTEAGALDLIDEDGDFSDVEDRRRTDAMLPGSNRGDISARSTRPEIRVTSVKFSPTANAFACATTEGLLVYSVDSAFIFDPFDLDMDVTPESTLAVLKDGEFLTALVMAFRLNERYLIHKVYESVKFKDIPLIAKDLPIIYVEKLFSFIGSIAMESQHIEFNLIWISNLLTAHGYYNCWFQE</sequence>
<dbReference type="Proteomes" id="UP001165064">
    <property type="component" value="Unassembled WGS sequence"/>
</dbReference>
<evidence type="ECO:0000313" key="2">
    <source>
        <dbReference type="Proteomes" id="UP001165064"/>
    </source>
</evidence>
<accession>A0ACB5U9F8</accession>
<dbReference type="EMBL" id="BSXS01014455">
    <property type="protein sequence ID" value="GMF05505.1"/>
    <property type="molecule type" value="Genomic_DNA"/>
</dbReference>
<evidence type="ECO:0000313" key="1">
    <source>
        <dbReference type="EMBL" id="GMF05505.1"/>
    </source>
</evidence>
<name>A0ACB5U9F8_AMBMO</name>
<reference evidence="1" key="1">
    <citation type="submission" date="2023-04" db="EMBL/GenBank/DDBJ databases">
        <title>Ambrosiozyma monospora NBRC 10751.</title>
        <authorList>
            <person name="Ichikawa N."/>
            <person name="Sato H."/>
            <person name="Tonouchi N."/>
        </authorList>
    </citation>
    <scope>NUCLEOTIDE SEQUENCE</scope>
    <source>
        <strain evidence="1">NBRC 10751</strain>
    </source>
</reference>
<keyword evidence="2" id="KW-1185">Reference proteome</keyword>
<protein>
    <submittedName>
        <fullName evidence="1">Unnamed protein product</fullName>
    </submittedName>
</protein>
<comment type="caution">
    <text evidence="1">The sequence shown here is derived from an EMBL/GenBank/DDBJ whole genome shotgun (WGS) entry which is preliminary data.</text>
</comment>